<dbReference type="Proteomes" id="UP000261111">
    <property type="component" value="Unassembled WGS sequence"/>
</dbReference>
<dbReference type="PANTHER" id="PTHR30349">
    <property type="entry name" value="PHAGE INTEGRASE-RELATED"/>
    <property type="match status" value="1"/>
</dbReference>
<dbReference type="InterPro" id="IPR002104">
    <property type="entry name" value="Integrase_catalytic"/>
</dbReference>
<accession>A0A3E2WR89</accession>
<dbReference type="InterPro" id="IPR004191">
    <property type="entry name" value="Integrase_Tn916-type_DNA-bd_N"/>
</dbReference>
<reference evidence="8 9" key="1">
    <citation type="submission" date="2018-08" db="EMBL/GenBank/DDBJ databases">
        <title>A genome reference for cultivated species of the human gut microbiota.</title>
        <authorList>
            <person name="Zou Y."/>
            <person name="Xue W."/>
            <person name="Luo G."/>
        </authorList>
    </citation>
    <scope>NUCLEOTIDE SEQUENCE [LARGE SCALE GENOMIC DNA]</scope>
    <source>
        <strain evidence="8 9">AF19-21</strain>
    </source>
</reference>
<dbReference type="PROSITE" id="PS51898">
    <property type="entry name" value="TYR_RECOMBINASE"/>
    <property type="match status" value="1"/>
</dbReference>
<dbReference type="PANTHER" id="PTHR30349:SF41">
    <property type="entry name" value="INTEGRASE_RECOMBINASE PROTEIN MJ0367-RELATED"/>
    <property type="match status" value="1"/>
</dbReference>
<evidence type="ECO:0000313" key="8">
    <source>
        <dbReference type="EMBL" id="RGC29862.1"/>
    </source>
</evidence>
<dbReference type="GeneID" id="93332746"/>
<evidence type="ECO:0000256" key="5">
    <source>
        <dbReference type="SAM" id="MobiDB-lite"/>
    </source>
</evidence>
<keyword evidence="3" id="KW-0233">DNA recombination</keyword>
<dbReference type="Pfam" id="PF00589">
    <property type="entry name" value="Phage_integrase"/>
    <property type="match status" value="1"/>
</dbReference>
<proteinExistence type="inferred from homology"/>
<dbReference type="InterPro" id="IPR044068">
    <property type="entry name" value="CB"/>
</dbReference>
<dbReference type="GO" id="GO:0006310">
    <property type="term" value="P:DNA recombination"/>
    <property type="evidence" value="ECO:0007669"/>
    <property type="project" value="UniProtKB-KW"/>
</dbReference>
<dbReference type="SUPFAM" id="SSF56349">
    <property type="entry name" value="DNA breaking-rejoining enzymes"/>
    <property type="match status" value="1"/>
</dbReference>
<evidence type="ECO:0000256" key="1">
    <source>
        <dbReference type="ARBA" id="ARBA00008857"/>
    </source>
</evidence>
<evidence type="ECO:0000259" key="7">
    <source>
        <dbReference type="PROSITE" id="PS51900"/>
    </source>
</evidence>
<dbReference type="InterPro" id="IPR016177">
    <property type="entry name" value="DNA-bd_dom_sf"/>
</dbReference>
<feature type="domain" description="Core-binding (CB)" evidence="7">
    <location>
        <begin position="87"/>
        <end position="168"/>
    </location>
</feature>
<dbReference type="PROSITE" id="PS51900">
    <property type="entry name" value="CB"/>
    <property type="match status" value="1"/>
</dbReference>
<dbReference type="CDD" id="cd01189">
    <property type="entry name" value="INT_ICEBs1_C_like"/>
    <property type="match status" value="1"/>
</dbReference>
<dbReference type="Pfam" id="PF02920">
    <property type="entry name" value="Integrase_DNA"/>
    <property type="match status" value="1"/>
</dbReference>
<evidence type="ECO:0000256" key="4">
    <source>
        <dbReference type="PROSITE-ProRule" id="PRU01248"/>
    </source>
</evidence>
<sequence length="418" mass="48138">MPKQERDVKRRDSKGRLLKSGESQRPDGRYAYKYTDTFGEQKFVYSWKLVPTDKIPAGKRADISLREKIKQIQKDLDDGIDTIGKKMTVCQLYAKYIRQRGNVKRGTQKSRQQLMKLLEEDKLGAASIDSVKLSDAKEWALRMQEKGVAYTTICNSKRSLKAIFYMAIQDDYLRKNPFDFQINEVINDDTEPKVPLTPAQEKELLKFIQDDTIYSKYYDEVVILLETGLRISELCGLTPADLNFEKRFIHVDHQLLRSTEDGYYIETPKTDSGFRQVPMSAAAYEAFQRVLKNRRGGKAIQVDGYSNFLFLNRDGLPKVAVHYDAMFKCLAKKFNKCHKEPLPSVMTPHTMRHTFCTRMANAGMNPKALQYIMGHSNIIMTLNYYAHATFHSAQEEMDRLEAKTEIKVVNTEKTEAAA</sequence>
<name>A0A3E2WR89_9FIRM</name>
<comment type="similarity">
    <text evidence="1">Belongs to the 'phage' integrase family.</text>
</comment>
<dbReference type="Gene3D" id="1.10.150.130">
    <property type="match status" value="1"/>
</dbReference>
<organism evidence="8 9">
    <name type="scientific">Hungatella hathewayi</name>
    <dbReference type="NCBI Taxonomy" id="154046"/>
    <lineage>
        <taxon>Bacteria</taxon>
        <taxon>Bacillati</taxon>
        <taxon>Bacillota</taxon>
        <taxon>Clostridia</taxon>
        <taxon>Lachnospirales</taxon>
        <taxon>Lachnospiraceae</taxon>
        <taxon>Hungatella</taxon>
    </lineage>
</organism>
<dbReference type="AlphaFoldDB" id="A0A3E2WR89"/>
<dbReference type="EMBL" id="QVIA01000014">
    <property type="protein sequence ID" value="RGC29862.1"/>
    <property type="molecule type" value="Genomic_DNA"/>
</dbReference>
<evidence type="ECO:0000313" key="9">
    <source>
        <dbReference type="Proteomes" id="UP000261111"/>
    </source>
</evidence>
<feature type="compositionally biased region" description="Basic and acidic residues" evidence="5">
    <location>
        <begin position="1"/>
        <end position="10"/>
    </location>
</feature>
<dbReference type="InterPro" id="IPR010998">
    <property type="entry name" value="Integrase_recombinase_N"/>
</dbReference>
<dbReference type="Gene3D" id="1.10.443.10">
    <property type="entry name" value="Intergrase catalytic core"/>
    <property type="match status" value="1"/>
</dbReference>
<evidence type="ECO:0000256" key="2">
    <source>
        <dbReference type="ARBA" id="ARBA00023125"/>
    </source>
</evidence>
<keyword evidence="2 4" id="KW-0238">DNA-binding</keyword>
<comment type="caution">
    <text evidence="8">The sequence shown here is derived from an EMBL/GenBank/DDBJ whole genome shotgun (WGS) entry which is preliminary data.</text>
</comment>
<dbReference type="RefSeq" id="WP_003505062.1">
    <property type="nucleotide sequence ID" value="NZ_QVIA01000014.1"/>
</dbReference>
<dbReference type="InterPro" id="IPR050090">
    <property type="entry name" value="Tyrosine_recombinase_XerCD"/>
</dbReference>
<dbReference type="InterPro" id="IPR011010">
    <property type="entry name" value="DNA_brk_join_enz"/>
</dbReference>
<dbReference type="GO" id="GO:0008907">
    <property type="term" value="F:integrase activity"/>
    <property type="evidence" value="ECO:0007669"/>
    <property type="project" value="InterPro"/>
</dbReference>
<dbReference type="SUPFAM" id="SSF54171">
    <property type="entry name" value="DNA-binding domain"/>
    <property type="match status" value="1"/>
</dbReference>
<feature type="domain" description="Tyr recombinase" evidence="6">
    <location>
        <begin position="191"/>
        <end position="398"/>
    </location>
</feature>
<evidence type="ECO:0000256" key="3">
    <source>
        <dbReference type="ARBA" id="ARBA00023172"/>
    </source>
</evidence>
<dbReference type="Gene3D" id="3.30.160.60">
    <property type="entry name" value="Classic Zinc Finger"/>
    <property type="match status" value="1"/>
</dbReference>
<evidence type="ECO:0000259" key="6">
    <source>
        <dbReference type="PROSITE" id="PS51898"/>
    </source>
</evidence>
<protein>
    <submittedName>
        <fullName evidence="8">Site-specific integrase</fullName>
    </submittedName>
</protein>
<feature type="region of interest" description="Disordered" evidence="5">
    <location>
        <begin position="1"/>
        <end position="26"/>
    </location>
</feature>
<dbReference type="GO" id="GO:0003677">
    <property type="term" value="F:DNA binding"/>
    <property type="evidence" value="ECO:0007669"/>
    <property type="project" value="UniProtKB-UniRule"/>
</dbReference>
<dbReference type="InterPro" id="IPR013762">
    <property type="entry name" value="Integrase-like_cat_sf"/>
</dbReference>
<gene>
    <name evidence="8" type="ORF">DWX41_13710</name>
</gene>